<evidence type="ECO:0000313" key="6">
    <source>
        <dbReference type="EMBL" id="KAG6422647.1"/>
    </source>
</evidence>
<keyword evidence="3" id="KW-0645">Protease</keyword>
<accession>A0A8X8Y1Z1</accession>
<dbReference type="EMBL" id="PNBA02000005">
    <property type="protein sequence ID" value="KAG6422647.1"/>
    <property type="molecule type" value="Genomic_DNA"/>
</dbReference>
<evidence type="ECO:0000256" key="5">
    <source>
        <dbReference type="ARBA" id="ARBA00023180"/>
    </source>
</evidence>
<dbReference type="Proteomes" id="UP000298416">
    <property type="component" value="Unassembled WGS sequence"/>
</dbReference>
<evidence type="ECO:0000256" key="2">
    <source>
        <dbReference type="ARBA" id="ARBA00022645"/>
    </source>
</evidence>
<keyword evidence="4" id="KW-0378">Hydrolase</keyword>
<dbReference type="GO" id="GO:0006508">
    <property type="term" value="P:proteolysis"/>
    <property type="evidence" value="ECO:0007669"/>
    <property type="project" value="UniProtKB-KW"/>
</dbReference>
<evidence type="ECO:0000313" key="7">
    <source>
        <dbReference type="Proteomes" id="UP000298416"/>
    </source>
</evidence>
<evidence type="ECO:0000256" key="1">
    <source>
        <dbReference type="ARBA" id="ARBA00009431"/>
    </source>
</evidence>
<dbReference type="Gene3D" id="6.10.250.940">
    <property type="match status" value="1"/>
</dbReference>
<reference evidence="6" key="1">
    <citation type="submission" date="2018-01" db="EMBL/GenBank/DDBJ databases">
        <authorList>
            <person name="Mao J.F."/>
        </authorList>
    </citation>
    <scope>NUCLEOTIDE SEQUENCE</scope>
    <source>
        <strain evidence="6">Huo1</strain>
        <tissue evidence="6">Leaf</tissue>
    </source>
</reference>
<organism evidence="6">
    <name type="scientific">Salvia splendens</name>
    <name type="common">Scarlet sage</name>
    <dbReference type="NCBI Taxonomy" id="180675"/>
    <lineage>
        <taxon>Eukaryota</taxon>
        <taxon>Viridiplantae</taxon>
        <taxon>Streptophyta</taxon>
        <taxon>Embryophyta</taxon>
        <taxon>Tracheophyta</taxon>
        <taxon>Spermatophyta</taxon>
        <taxon>Magnoliopsida</taxon>
        <taxon>eudicotyledons</taxon>
        <taxon>Gunneridae</taxon>
        <taxon>Pentapetalae</taxon>
        <taxon>asterids</taxon>
        <taxon>lamiids</taxon>
        <taxon>Lamiales</taxon>
        <taxon>Lamiaceae</taxon>
        <taxon>Nepetoideae</taxon>
        <taxon>Mentheae</taxon>
        <taxon>Salviinae</taxon>
        <taxon>Salvia</taxon>
        <taxon>Salvia subgen. Calosphace</taxon>
        <taxon>core Calosphace</taxon>
    </lineage>
</organism>
<keyword evidence="7" id="KW-1185">Reference proteome</keyword>
<dbReference type="Pfam" id="PF00450">
    <property type="entry name" value="Peptidase_S10"/>
    <property type="match status" value="1"/>
</dbReference>
<dbReference type="GO" id="GO:0004185">
    <property type="term" value="F:serine-type carboxypeptidase activity"/>
    <property type="evidence" value="ECO:0007669"/>
    <property type="project" value="InterPro"/>
</dbReference>
<name>A0A8X8Y1Z1_SALSN</name>
<sequence length="97" mass="10408">MPSALPLPLNTAKTLAVVDAQREATCHTYLNSPQVQKALHANITALPIVGGYVVGYENVTFVSIRGAGHFVPGYQPQRALAFFSSFLQGNLPSPQKN</sequence>
<comment type="caution">
    <text evidence="6">The sequence shown here is derived from an EMBL/GenBank/DDBJ whole genome shotgun (WGS) entry which is preliminary data.</text>
</comment>
<dbReference type="PROSITE" id="PS00560">
    <property type="entry name" value="CARBOXYPEPT_SER_HIS"/>
    <property type="match status" value="1"/>
</dbReference>
<dbReference type="InterPro" id="IPR029058">
    <property type="entry name" value="AB_hydrolase_fold"/>
</dbReference>
<dbReference type="InterPro" id="IPR033124">
    <property type="entry name" value="Ser_caboxypep_his_AS"/>
</dbReference>
<keyword evidence="5" id="KW-0325">Glycoprotein</keyword>
<evidence type="ECO:0000256" key="3">
    <source>
        <dbReference type="ARBA" id="ARBA00022670"/>
    </source>
</evidence>
<comment type="similarity">
    <text evidence="1">Belongs to the peptidase S10 family.</text>
</comment>
<dbReference type="InterPro" id="IPR001563">
    <property type="entry name" value="Peptidase_S10"/>
</dbReference>
<reference evidence="6" key="2">
    <citation type="submission" date="2020-08" db="EMBL/GenBank/DDBJ databases">
        <title>Plant Genome Project.</title>
        <authorList>
            <person name="Zhang R.-G."/>
        </authorList>
    </citation>
    <scope>NUCLEOTIDE SEQUENCE</scope>
    <source>
        <strain evidence="6">Huo1</strain>
        <tissue evidence="6">Leaf</tissue>
    </source>
</reference>
<dbReference type="SUPFAM" id="SSF53474">
    <property type="entry name" value="alpha/beta-Hydrolases"/>
    <property type="match status" value="1"/>
</dbReference>
<keyword evidence="2" id="KW-0121">Carboxypeptidase</keyword>
<dbReference type="Gene3D" id="3.40.50.12670">
    <property type="match status" value="1"/>
</dbReference>
<evidence type="ECO:0000256" key="4">
    <source>
        <dbReference type="ARBA" id="ARBA00022801"/>
    </source>
</evidence>
<dbReference type="AlphaFoldDB" id="A0A8X8Y1Z1"/>
<protein>
    <submittedName>
        <fullName evidence="6">Uncharacterized protein</fullName>
    </submittedName>
</protein>
<gene>
    <name evidence="6" type="ORF">SASPL_113024</name>
</gene>
<proteinExistence type="inferred from homology"/>